<proteinExistence type="predicted"/>
<dbReference type="Pfam" id="PF13668">
    <property type="entry name" value="Ferritin_2"/>
    <property type="match status" value="1"/>
</dbReference>
<accession>A0A6A5XTV6</accession>
<dbReference type="EMBL" id="ML978069">
    <property type="protein sequence ID" value="KAF2016090.1"/>
    <property type="molecule type" value="Genomic_DNA"/>
</dbReference>
<sequence>MSIKSLYAYTLITALVAAAPAPQVPGYTGADASFAVSQPSGSPATSFGPDSIVPAIATSATSEYPRVSSNLDGQTSHGPFSGTPTISGAEQANATIASTIAPGPPNPTHTYYNADGKLQNPAAAPYVPNGGLGTNGSQPRYMVNSDFDYESLTLGLYQEWIELDLFNNGLAVFSEEDFLAAGLTAEDRSYIAFMAQQESGHATLLTNMLGEAAPPQCTYNYPFQTVREFIDFNQKLTAWGEAGVWGFINHLDSREAAQLLSQSIATEARQQLSFRQMLGLHPMPVWFETGLPQSWAWTYLAPYISSCPGNTTRLAWQNFPTLRFINQANPNRFSPNDTEPNEVVGQRIADPSNSTIPANETCVNLNVTGYSCGPAIARNRSEPLSFPGKLVNLTWDAPGKAIGPNNSYFTSTSAGQPQFVAWVSQLNLTYTPLEVTGNQTGYTYQPAAEVFQGDPGVNQTTFVALTDADLPFTPFNLSLINPHVVALGLYQAG</sequence>
<keyword evidence="2" id="KW-0732">Signal</keyword>
<dbReference type="AlphaFoldDB" id="A0A6A5XTV6"/>
<evidence type="ECO:0000313" key="3">
    <source>
        <dbReference type="EMBL" id="KAF2016090.1"/>
    </source>
</evidence>
<dbReference type="RefSeq" id="XP_033384429.1">
    <property type="nucleotide sequence ID" value="XM_033523480.1"/>
</dbReference>
<dbReference type="PANTHER" id="PTHR38705">
    <property type="entry name" value="PROTEIN RDS1"/>
    <property type="match status" value="1"/>
</dbReference>
<evidence type="ECO:0008006" key="5">
    <source>
        <dbReference type="Google" id="ProtNLM"/>
    </source>
</evidence>
<evidence type="ECO:0000313" key="4">
    <source>
        <dbReference type="Proteomes" id="UP000799778"/>
    </source>
</evidence>
<dbReference type="OrthoDB" id="2098436at2759"/>
<dbReference type="InterPro" id="IPR039254">
    <property type="entry name" value="Rds1"/>
</dbReference>
<protein>
    <recommendedName>
        <fullName evidence="5">Stress response protein Rds1</fullName>
    </recommendedName>
</protein>
<reference evidence="3" key="1">
    <citation type="journal article" date="2020" name="Stud. Mycol.">
        <title>101 Dothideomycetes genomes: a test case for predicting lifestyles and emergence of pathogens.</title>
        <authorList>
            <person name="Haridas S."/>
            <person name="Albert R."/>
            <person name="Binder M."/>
            <person name="Bloem J."/>
            <person name="Labutti K."/>
            <person name="Salamov A."/>
            <person name="Andreopoulos B."/>
            <person name="Baker S."/>
            <person name="Barry K."/>
            <person name="Bills G."/>
            <person name="Bluhm B."/>
            <person name="Cannon C."/>
            <person name="Castanera R."/>
            <person name="Culley D."/>
            <person name="Daum C."/>
            <person name="Ezra D."/>
            <person name="Gonzalez J."/>
            <person name="Henrissat B."/>
            <person name="Kuo A."/>
            <person name="Liang C."/>
            <person name="Lipzen A."/>
            <person name="Lutzoni F."/>
            <person name="Magnuson J."/>
            <person name="Mondo S."/>
            <person name="Nolan M."/>
            <person name="Ohm R."/>
            <person name="Pangilinan J."/>
            <person name="Park H.-J."/>
            <person name="Ramirez L."/>
            <person name="Alfaro M."/>
            <person name="Sun H."/>
            <person name="Tritt A."/>
            <person name="Yoshinaga Y."/>
            <person name="Zwiers L.-H."/>
            <person name="Turgeon B."/>
            <person name="Goodwin S."/>
            <person name="Spatafora J."/>
            <person name="Crous P."/>
            <person name="Grigoriev I."/>
        </authorList>
    </citation>
    <scope>NUCLEOTIDE SEQUENCE</scope>
    <source>
        <strain evidence="3">CBS 175.79</strain>
    </source>
</reference>
<name>A0A6A5XTV6_9PLEO</name>
<evidence type="ECO:0000256" key="2">
    <source>
        <dbReference type="SAM" id="SignalP"/>
    </source>
</evidence>
<dbReference type="GeneID" id="54280877"/>
<dbReference type="PANTHER" id="PTHR38705:SF1">
    <property type="entry name" value="PROTEIN RDS1"/>
    <property type="match status" value="1"/>
</dbReference>
<feature type="signal peptide" evidence="2">
    <location>
        <begin position="1"/>
        <end position="18"/>
    </location>
</feature>
<organism evidence="3 4">
    <name type="scientific">Aaosphaeria arxii CBS 175.79</name>
    <dbReference type="NCBI Taxonomy" id="1450172"/>
    <lineage>
        <taxon>Eukaryota</taxon>
        <taxon>Fungi</taxon>
        <taxon>Dikarya</taxon>
        <taxon>Ascomycota</taxon>
        <taxon>Pezizomycotina</taxon>
        <taxon>Dothideomycetes</taxon>
        <taxon>Pleosporomycetidae</taxon>
        <taxon>Pleosporales</taxon>
        <taxon>Pleosporales incertae sedis</taxon>
        <taxon>Aaosphaeria</taxon>
    </lineage>
</organism>
<evidence type="ECO:0000256" key="1">
    <source>
        <dbReference type="SAM" id="MobiDB-lite"/>
    </source>
</evidence>
<keyword evidence="4" id="KW-1185">Reference proteome</keyword>
<feature type="chain" id="PRO_5025380349" description="Stress response protein Rds1" evidence="2">
    <location>
        <begin position="19"/>
        <end position="493"/>
    </location>
</feature>
<gene>
    <name evidence="3" type="ORF">BU24DRAFT_346270</name>
</gene>
<feature type="region of interest" description="Disordered" evidence="1">
    <location>
        <begin position="64"/>
        <end position="87"/>
    </location>
</feature>
<dbReference type="Proteomes" id="UP000799778">
    <property type="component" value="Unassembled WGS sequence"/>
</dbReference>